<accession>M1TTS0</accession>
<dbReference type="KEGG" id="ccn:H924_10940"/>
<dbReference type="Proteomes" id="UP000011760">
    <property type="component" value="Chromosome"/>
</dbReference>
<proteinExistence type="predicted"/>
<evidence type="ECO:0000313" key="1">
    <source>
        <dbReference type="EMBL" id="AGG67616.1"/>
    </source>
</evidence>
<protein>
    <submittedName>
        <fullName evidence="1">Uncharacterized protein</fullName>
    </submittedName>
</protein>
<dbReference type="PATRIC" id="fig|1121353.3.peg.2233"/>
<reference evidence="1 2" key="1">
    <citation type="submission" date="2013-02" db="EMBL/GenBank/DDBJ databases">
        <title>The complete genome sequence of Corynebacterium callunae DSM 20147.</title>
        <authorList>
            <person name="Ruckert C."/>
            <person name="Albersmeier A."/>
            <person name="Kalinowski J."/>
        </authorList>
    </citation>
    <scope>NUCLEOTIDE SEQUENCE [LARGE SCALE GENOMIC DNA]</scope>
    <source>
        <strain evidence="1 2">DSM 20147</strain>
    </source>
</reference>
<dbReference type="RefSeq" id="WP_015652042.1">
    <property type="nucleotide sequence ID" value="NC_020506.1"/>
</dbReference>
<dbReference type="AlphaFoldDB" id="M1TTS0"/>
<dbReference type="eggNOG" id="COG3104">
    <property type="taxonomic scope" value="Bacteria"/>
</dbReference>
<gene>
    <name evidence="1" type="ORF">H924_10940</name>
</gene>
<dbReference type="HOGENOM" id="CLU_3198595_0_0_11"/>
<keyword evidence="2" id="KW-1185">Reference proteome</keyword>
<name>M1TTS0_9CORY</name>
<evidence type="ECO:0000313" key="2">
    <source>
        <dbReference type="Proteomes" id="UP000011760"/>
    </source>
</evidence>
<organism evidence="1 2">
    <name type="scientific">Corynebacterium callunae DSM 20147</name>
    <dbReference type="NCBI Taxonomy" id="1121353"/>
    <lineage>
        <taxon>Bacteria</taxon>
        <taxon>Bacillati</taxon>
        <taxon>Actinomycetota</taxon>
        <taxon>Actinomycetes</taxon>
        <taxon>Mycobacteriales</taxon>
        <taxon>Corynebacteriaceae</taxon>
        <taxon>Corynebacterium</taxon>
    </lineage>
</organism>
<dbReference type="EMBL" id="CP004354">
    <property type="protein sequence ID" value="AGG67616.1"/>
    <property type="molecule type" value="Genomic_DNA"/>
</dbReference>
<sequence length="45" mass="4837">MLGSIPIFICSTAFGTLQGQTYGVLAVYSQEHVDRMLGSFEVPTA</sequence>